<dbReference type="CDD" id="cd04776">
    <property type="entry name" value="HTH_GnyR"/>
    <property type="match status" value="1"/>
</dbReference>
<evidence type="ECO:0000313" key="4">
    <source>
        <dbReference type="EMBL" id="GHH08032.1"/>
    </source>
</evidence>
<dbReference type="InterPro" id="IPR009061">
    <property type="entry name" value="DNA-bd_dom_put_sf"/>
</dbReference>
<evidence type="ECO:0000256" key="2">
    <source>
        <dbReference type="SAM" id="Coils"/>
    </source>
</evidence>
<evidence type="ECO:0000256" key="1">
    <source>
        <dbReference type="ARBA" id="ARBA00023125"/>
    </source>
</evidence>
<dbReference type="EMBL" id="BNAQ01000001">
    <property type="protein sequence ID" value="GHH08032.1"/>
    <property type="molecule type" value="Genomic_DNA"/>
</dbReference>
<dbReference type="PANTHER" id="PTHR30204:SF58">
    <property type="entry name" value="HTH-TYPE TRANSCRIPTIONAL REGULATOR YFMP"/>
    <property type="match status" value="1"/>
</dbReference>
<dbReference type="InterPro" id="IPR047057">
    <property type="entry name" value="MerR_fam"/>
</dbReference>
<dbReference type="Proteomes" id="UP000652430">
    <property type="component" value="Unassembled WGS sequence"/>
</dbReference>
<organism evidence="4 5">
    <name type="scientific">Sphingomonas glacialis</name>
    <dbReference type="NCBI Taxonomy" id="658225"/>
    <lineage>
        <taxon>Bacteria</taxon>
        <taxon>Pseudomonadati</taxon>
        <taxon>Pseudomonadota</taxon>
        <taxon>Alphaproteobacteria</taxon>
        <taxon>Sphingomonadales</taxon>
        <taxon>Sphingomonadaceae</taxon>
        <taxon>Sphingomonas</taxon>
    </lineage>
</organism>
<dbReference type="RefSeq" id="WP_189674806.1">
    <property type="nucleotide sequence ID" value="NZ_BNAQ01000001.1"/>
</dbReference>
<evidence type="ECO:0000259" key="3">
    <source>
        <dbReference type="PROSITE" id="PS50937"/>
    </source>
</evidence>
<name>A0ABQ3L855_9SPHN</name>
<dbReference type="SMART" id="SM00422">
    <property type="entry name" value="HTH_MERR"/>
    <property type="match status" value="1"/>
</dbReference>
<feature type="domain" description="HTH merR-type" evidence="3">
    <location>
        <begin position="11"/>
        <end position="75"/>
    </location>
</feature>
<dbReference type="PROSITE" id="PS50937">
    <property type="entry name" value="HTH_MERR_2"/>
    <property type="match status" value="1"/>
</dbReference>
<keyword evidence="1" id="KW-0238">DNA-binding</keyword>
<gene>
    <name evidence="4" type="ORF">GCM10008023_02790</name>
</gene>
<protein>
    <submittedName>
        <fullName evidence="4">MerR family transcriptional regulator</fullName>
    </submittedName>
</protein>
<dbReference type="Pfam" id="PF13411">
    <property type="entry name" value="MerR_1"/>
    <property type="match status" value="1"/>
</dbReference>
<comment type="caution">
    <text evidence="4">The sequence shown here is derived from an EMBL/GenBank/DDBJ whole genome shotgun (WGS) entry which is preliminary data.</text>
</comment>
<dbReference type="SUPFAM" id="SSF46955">
    <property type="entry name" value="Putative DNA-binding domain"/>
    <property type="match status" value="1"/>
</dbReference>
<dbReference type="PANTHER" id="PTHR30204">
    <property type="entry name" value="REDOX-CYCLING DRUG-SENSING TRANSCRIPTIONAL ACTIVATOR SOXR"/>
    <property type="match status" value="1"/>
</dbReference>
<dbReference type="Gene3D" id="1.10.1660.10">
    <property type="match status" value="1"/>
</dbReference>
<accession>A0ABQ3L855</accession>
<keyword evidence="2" id="KW-0175">Coiled coil</keyword>
<sequence length="144" mass="16672">MKEPMQDLTGINEVARMLDITPRTLRFYEDKGLITPCRVGAIRVYTRREIARMRLILRGKRLGFTLRDIVEFLDLYDTDPQHVEQMRALAQRCRQRIDRLAAQQEAIAETLVELEKIEREALARVPKPRGSRVVLSSDAAPREA</sequence>
<proteinExistence type="predicted"/>
<keyword evidence="5" id="KW-1185">Reference proteome</keyword>
<dbReference type="InterPro" id="IPR000551">
    <property type="entry name" value="MerR-type_HTH_dom"/>
</dbReference>
<feature type="coiled-coil region" evidence="2">
    <location>
        <begin position="83"/>
        <end position="120"/>
    </location>
</feature>
<reference evidence="5" key="1">
    <citation type="journal article" date="2019" name="Int. J. Syst. Evol. Microbiol.">
        <title>The Global Catalogue of Microorganisms (GCM) 10K type strain sequencing project: providing services to taxonomists for standard genome sequencing and annotation.</title>
        <authorList>
            <consortium name="The Broad Institute Genomics Platform"/>
            <consortium name="The Broad Institute Genome Sequencing Center for Infectious Disease"/>
            <person name="Wu L."/>
            <person name="Ma J."/>
        </authorList>
    </citation>
    <scope>NUCLEOTIDE SEQUENCE [LARGE SCALE GENOMIC DNA]</scope>
    <source>
        <strain evidence="5">CGMCC 1.8957</strain>
    </source>
</reference>
<evidence type="ECO:0000313" key="5">
    <source>
        <dbReference type="Proteomes" id="UP000652430"/>
    </source>
</evidence>